<protein>
    <submittedName>
        <fullName evidence="12">Nuclear receptor ror-gamma</fullName>
    </submittedName>
</protein>
<keyword evidence="5" id="KW-0238">DNA-binding</keyword>
<dbReference type="EMBL" id="BLXT01002861">
    <property type="protein sequence ID" value="GFN98744.1"/>
    <property type="molecule type" value="Genomic_DNA"/>
</dbReference>
<dbReference type="InterPro" id="IPR001628">
    <property type="entry name" value="Znf_hrmn_rcpt"/>
</dbReference>
<evidence type="ECO:0000256" key="5">
    <source>
        <dbReference type="ARBA" id="ARBA00023125"/>
    </source>
</evidence>
<feature type="compositionally biased region" description="Basic and acidic residues" evidence="9">
    <location>
        <begin position="1080"/>
        <end position="1095"/>
    </location>
</feature>
<evidence type="ECO:0000256" key="2">
    <source>
        <dbReference type="ARBA" id="ARBA00022771"/>
    </source>
</evidence>
<dbReference type="SMART" id="SM00399">
    <property type="entry name" value="ZnF_C4"/>
    <property type="match status" value="1"/>
</dbReference>
<name>A0AAV3ZUB6_9GAST</name>
<reference evidence="12 13" key="1">
    <citation type="journal article" date="2021" name="Elife">
        <title>Chloroplast acquisition without the gene transfer in kleptoplastic sea slugs, Plakobranchus ocellatus.</title>
        <authorList>
            <person name="Maeda T."/>
            <person name="Takahashi S."/>
            <person name="Yoshida T."/>
            <person name="Shimamura S."/>
            <person name="Takaki Y."/>
            <person name="Nagai Y."/>
            <person name="Toyoda A."/>
            <person name="Suzuki Y."/>
            <person name="Arimoto A."/>
            <person name="Ishii H."/>
            <person name="Satoh N."/>
            <person name="Nishiyama T."/>
            <person name="Hasebe M."/>
            <person name="Maruyama T."/>
            <person name="Minagawa J."/>
            <person name="Obokata J."/>
            <person name="Shigenobu S."/>
        </authorList>
    </citation>
    <scope>NUCLEOTIDE SEQUENCE [LARGE SCALE GENOMIC DNA]</scope>
</reference>
<dbReference type="Gene3D" id="3.30.50.10">
    <property type="entry name" value="Erythroid Transcription Factor GATA-1, subunit A"/>
    <property type="match status" value="1"/>
</dbReference>
<dbReference type="PANTHER" id="PTHR24082">
    <property type="entry name" value="NUCLEAR HORMONE RECEPTOR"/>
    <property type="match status" value="1"/>
</dbReference>
<feature type="domain" description="Nuclear receptor" evidence="10">
    <location>
        <begin position="67"/>
        <end position="169"/>
    </location>
</feature>
<dbReference type="GO" id="GO:0008270">
    <property type="term" value="F:zinc ion binding"/>
    <property type="evidence" value="ECO:0007669"/>
    <property type="project" value="UniProtKB-KW"/>
</dbReference>
<dbReference type="CDD" id="cd06916">
    <property type="entry name" value="NR_DBD_like"/>
    <property type="match status" value="1"/>
</dbReference>
<dbReference type="InterPro" id="IPR035500">
    <property type="entry name" value="NHR-like_dom_sf"/>
</dbReference>
<evidence type="ECO:0000259" key="10">
    <source>
        <dbReference type="PROSITE" id="PS51030"/>
    </source>
</evidence>
<comment type="caution">
    <text evidence="12">The sequence shown here is derived from an EMBL/GenBank/DDBJ whole genome shotgun (WGS) entry which is preliminary data.</text>
</comment>
<evidence type="ECO:0000256" key="3">
    <source>
        <dbReference type="ARBA" id="ARBA00022833"/>
    </source>
</evidence>
<dbReference type="InterPro" id="IPR050234">
    <property type="entry name" value="Nuclear_hormone_rcpt_NR1"/>
</dbReference>
<keyword evidence="4" id="KW-0805">Transcription regulation</keyword>
<dbReference type="Gene3D" id="1.10.565.10">
    <property type="entry name" value="Retinoid X Receptor"/>
    <property type="match status" value="1"/>
</dbReference>
<gene>
    <name evidence="12" type="ORF">PoB_002525000</name>
</gene>
<dbReference type="SUPFAM" id="SSF48508">
    <property type="entry name" value="Nuclear receptor ligand-binding domain"/>
    <property type="match status" value="1"/>
</dbReference>
<keyword evidence="3" id="KW-0862">Zinc</keyword>
<keyword evidence="7 12" id="KW-0675">Receptor</keyword>
<evidence type="ECO:0000313" key="13">
    <source>
        <dbReference type="Proteomes" id="UP000735302"/>
    </source>
</evidence>
<evidence type="ECO:0000313" key="12">
    <source>
        <dbReference type="EMBL" id="GFN98744.1"/>
    </source>
</evidence>
<feature type="region of interest" description="Disordered" evidence="9">
    <location>
        <begin position="510"/>
        <end position="532"/>
    </location>
</feature>
<evidence type="ECO:0000256" key="4">
    <source>
        <dbReference type="ARBA" id="ARBA00023015"/>
    </source>
</evidence>
<dbReference type="PRINTS" id="PR00047">
    <property type="entry name" value="STROIDFINGER"/>
</dbReference>
<evidence type="ECO:0000259" key="11">
    <source>
        <dbReference type="PROSITE" id="PS51843"/>
    </source>
</evidence>
<dbReference type="PROSITE" id="PS51843">
    <property type="entry name" value="NR_LBD"/>
    <property type="match status" value="1"/>
</dbReference>
<dbReference type="PANTHER" id="PTHR24082:SF506">
    <property type="entry name" value="NR LBD DOMAIN-CONTAINING PROTEIN"/>
    <property type="match status" value="1"/>
</dbReference>
<accession>A0AAV3ZUB6</accession>
<feature type="compositionally biased region" description="Polar residues" evidence="9">
    <location>
        <begin position="1"/>
        <end position="19"/>
    </location>
</feature>
<dbReference type="AlphaFoldDB" id="A0AAV3ZUB6"/>
<dbReference type="InterPro" id="IPR000536">
    <property type="entry name" value="Nucl_hrmn_rcpt_lig-bd"/>
</dbReference>
<evidence type="ECO:0000256" key="7">
    <source>
        <dbReference type="ARBA" id="ARBA00023170"/>
    </source>
</evidence>
<dbReference type="Proteomes" id="UP000735302">
    <property type="component" value="Unassembled WGS sequence"/>
</dbReference>
<keyword evidence="1" id="KW-0479">Metal-binding</keyword>
<feature type="region of interest" description="Disordered" evidence="9">
    <location>
        <begin position="1"/>
        <end position="62"/>
    </location>
</feature>
<dbReference type="GO" id="GO:0043565">
    <property type="term" value="F:sequence-specific DNA binding"/>
    <property type="evidence" value="ECO:0007669"/>
    <property type="project" value="InterPro"/>
</dbReference>
<dbReference type="GO" id="GO:0003700">
    <property type="term" value="F:DNA-binding transcription factor activity"/>
    <property type="evidence" value="ECO:0007669"/>
    <property type="project" value="InterPro"/>
</dbReference>
<evidence type="ECO:0000256" key="8">
    <source>
        <dbReference type="ARBA" id="ARBA00023242"/>
    </source>
</evidence>
<feature type="region of interest" description="Disordered" evidence="9">
    <location>
        <begin position="696"/>
        <end position="720"/>
    </location>
</feature>
<keyword evidence="13" id="KW-1185">Reference proteome</keyword>
<sequence length="1120" mass="125246">MAASSTGPDAACLSSSPMHESSPFPSAPPTPAKSSSAKPESKESPLRSKKSAGEKRERKAPVYSSPLPPCKICGGKASGLHYGVNTCEACKLTKPSICSKLRILCTETAFLGCHEQGFFRRAIKFQRKYRCFRQQRCDVVGGRSVRTSCPFCRLQKCLDMGMAHSAIKTGRYTHAKRTENIMEVKRLELHPAVSGDPNTFLSTSGSCSSFGSGAYSNDPSNSCHSGHSCDQDSDSCFSSGLTNVACVQDREHQFPGHIPGTSGGSGDPMCAEDDSRSNVSANKDGTMVCNDVSKNITLPTYVKIPENRIACKNSCCTDSIYKRHNDRSFVASEEWPGKDTKSLWANPCNGASELVSLKDNYAIRNVREDDEEVKRHHLDVQRKGVYYEQSTFPNYHALQEPHNQGCELRIPKHQREEQLCHYHTGYGYHHQHNMHRHHNDYQSQLQQHVYYHQHDTICHYETQRYHHHHPHHYYHRQNEVVQDCDNQQHICALTQINLPENLSSNAIQACSERDSEMTQHEPRPPCHQSQCYPGAMIPTNDYPGYGGQIKTEPWDRDGEASKAVLDRDHKHFMVDSPEGVCISIPSPPLSQLTERAHDSTEVTNTAGDHVNDGDDKLTSEIEQGEGKIPQNSNLDLNVMPPVIYLDDSYPVRRAREDCSLPSSACSVSSPSGMTLALPVSPSLTLSPSLASTPSPSMLASLMPIQPSNEDSSNPNPTQVQVPILPTTRSSEAQTVSLPTADDLPNYWGRPSYVGITSLSTCHSLDESPMSAPINALKKPPLFYTKPAGSLQGSDPAAISTSVIEYIDAAYRKHTTTLMDYDPEFLYQWQLSYWREQTARNETFGLKTEFVNDDQYKEIFERTGLDIDNRKEHISIIHRGALKYFKSFTLFALEIPGFATLQREDQIELLYGSFLEQWFLNAFFGVNSDLSVIIMPMGHPYTKSELGWVMNKQFADVCFEIAPSFKQLRVNSTIMALWKAVVLLASDRCSLRDPDCVSRLQLRYLTCLKDYTRQVWPGDPGLLGHLVDATVRLRSLGHHSEAPRSFTTSYIRDEILEVLSGHQNPTGLGELGTEPVPQCDGLEREHAGKKSWGEEGERSEEENQEEEKITCRTGNVLRLKD</sequence>
<keyword evidence="2" id="KW-0863">Zinc-finger</keyword>
<feature type="compositionally biased region" description="Polar residues" evidence="9">
    <location>
        <begin position="705"/>
        <end position="720"/>
    </location>
</feature>
<dbReference type="Pfam" id="PF00104">
    <property type="entry name" value="Hormone_recep"/>
    <property type="match status" value="1"/>
</dbReference>
<dbReference type="SMART" id="SM00430">
    <property type="entry name" value="HOLI"/>
    <property type="match status" value="1"/>
</dbReference>
<feature type="region of interest" description="Disordered" evidence="9">
    <location>
        <begin position="1062"/>
        <end position="1113"/>
    </location>
</feature>
<evidence type="ECO:0000256" key="1">
    <source>
        <dbReference type="ARBA" id="ARBA00022723"/>
    </source>
</evidence>
<organism evidence="12 13">
    <name type="scientific">Plakobranchus ocellatus</name>
    <dbReference type="NCBI Taxonomy" id="259542"/>
    <lineage>
        <taxon>Eukaryota</taxon>
        <taxon>Metazoa</taxon>
        <taxon>Spiralia</taxon>
        <taxon>Lophotrochozoa</taxon>
        <taxon>Mollusca</taxon>
        <taxon>Gastropoda</taxon>
        <taxon>Heterobranchia</taxon>
        <taxon>Euthyneura</taxon>
        <taxon>Panpulmonata</taxon>
        <taxon>Sacoglossa</taxon>
        <taxon>Placobranchoidea</taxon>
        <taxon>Plakobranchidae</taxon>
        <taxon>Plakobranchus</taxon>
    </lineage>
</organism>
<proteinExistence type="predicted"/>
<dbReference type="InterPro" id="IPR013088">
    <property type="entry name" value="Znf_NHR/GATA"/>
</dbReference>
<keyword evidence="6" id="KW-0804">Transcription</keyword>
<evidence type="ECO:0000256" key="6">
    <source>
        <dbReference type="ARBA" id="ARBA00023163"/>
    </source>
</evidence>
<dbReference type="PROSITE" id="PS51030">
    <property type="entry name" value="NUCLEAR_REC_DBD_2"/>
    <property type="match status" value="1"/>
</dbReference>
<feature type="domain" description="NR LBD" evidence="11">
    <location>
        <begin position="801"/>
        <end position="1068"/>
    </location>
</feature>
<evidence type="ECO:0000256" key="9">
    <source>
        <dbReference type="SAM" id="MobiDB-lite"/>
    </source>
</evidence>
<dbReference type="Pfam" id="PF00105">
    <property type="entry name" value="zf-C4"/>
    <property type="match status" value="2"/>
</dbReference>
<keyword evidence="8" id="KW-0539">Nucleus</keyword>
<feature type="compositionally biased region" description="Basic and acidic residues" evidence="9">
    <location>
        <begin position="39"/>
        <end position="60"/>
    </location>
</feature>
<feature type="compositionally biased region" description="Basic and acidic residues" evidence="9">
    <location>
        <begin position="511"/>
        <end position="524"/>
    </location>
</feature>
<dbReference type="SUPFAM" id="SSF57716">
    <property type="entry name" value="Glucocorticoid receptor-like (DNA-binding domain)"/>
    <property type="match status" value="1"/>
</dbReference>
<feature type="region of interest" description="Disordered" evidence="9">
    <location>
        <begin position="256"/>
        <end position="278"/>
    </location>
</feature>